<name>A0A9N9FUP1_9GLOM</name>
<keyword evidence="1" id="KW-0812">Transmembrane</keyword>
<keyword evidence="1" id="KW-1133">Transmembrane helix</keyword>
<dbReference type="Gene3D" id="2.120.10.80">
    <property type="entry name" value="Kelch-type beta propeller"/>
    <property type="match status" value="1"/>
</dbReference>
<evidence type="ECO:0000313" key="3">
    <source>
        <dbReference type="Proteomes" id="UP000789342"/>
    </source>
</evidence>
<dbReference type="InterPro" id="IPR015915">
    <property type="entry name" value="Kelch-typ_b-propeller"/>
</dbReference>
<sequence>TYKDSIYIFGGTIGCNQFATSNFFHYATPPFYQEQEISWKPLSTQNVKSVTDPGCIVDETRGLLFVLGGKDFLNNSHPGFQVYNFNTQNWNEPQNLPPFVPDDLKNDSWGPRVEWLEPGVMFIWGANTTTQGSYLLNLNFDPWQWTIVSTKNTIVPTKRAGVAVVKGNAFIFGGFANEADFSPVNTAYIYSSQHGFLIPQYQLPNSFTLAHGVVGVWNDKLSIIAMDPGKSTTNQMNVVNFDLTNFQFGQVTSAPFMPNITTIRNRASGVQFPWSDSIFIYGGTAQYCGQPILSTWVVYNMSSQTWGTDFNVNKRNSLISNDLTFPKVNNLDLNNANSTPSGNVSPSTTTSNSDGLYLKIIIIVLSLLLFFLSVAFGVVLWKWKKSRNLYEKTDAYPSQSQLDEMASRRL</sequence>
<dbReference type="Proteomes" id="UP000789342">
    <property type="component" value="Unassembled WGS sequence"/>
</dbReference>
<reference evidence="2" key="1">
    <citation type="submission" date="2021-06" db="EMBL/GenBank/DDBJ databases">
        <authorList>
            <person name="Kallberg Y."/>
            <person name="Tangrot J."/>
            <person name="Rosling A."/>
        </authorList>
    </citation>
    <scope>NUCLEOTIDE SEQUENCE</scope>
    <source>
        <strain evidence="2">CL551</strain>
    </source>
</reference>
<proteinExistence type="predicted"/>
<organism evidence="2 3">
    <name type="scientific">Acaulospora morrowiae</name>
    <dbReference type="NCBI Taxonomy" id="94023"/>
    <lineage>
        <taxon>Eukaryota</taxon>
        <taxon>Fungi</taxon>
        <taxon>Fungi incertae sedis</taxon>
        <taxon>Mucoromycota</taxon>
        <taxon>Glomeromycotina</taxon>
        <taxon>Glomeromycetes</taxon>
        <taxon>Diversisporales</taxon>
        <taxon>Acaulosporaceae</taxon>
        <taxon>Acaulospora</taxon>
    </lineage>
</organism>
<feature type="transmembrane region" description="Helical" evidence="1">
    <location>
        <begin position="356"/>
        <end position="381"/>
    </location>
</feature>
<keyword evidence="3" id="KW-1185">Reference proteome</keyword>
<dbReference type="OrthoDB" id="2409526at2759"/>
<dbReference type="SUPFAM" id="SSF117281">
    <property type="entry name" value="Kelch motif"/>
    <property type="match status" value="1"/>
</dbReference>
<dbReference type="EMBL" id="CAJVPV010003963">
    <property type="protein sequence ID" value="CAG8563622.1"/>
    <property type="molecule type" value="Genomic_DNA"/>
</dbReference>
<accession>A0A9N9FUP1</accession>
<evidence type="ECO:0000256" key="1">
    <source>
        <dbReference type="SAM" id="Phobius"/>
    </source>
</evidence>
<comment type="caution">
    <text evidence="2">The sequence shown here is derived from an EMBL/GenBank/DDBJ whole genome shotgun (WGS) entry which is preliminary data.</text>
</comment>
<protein>
    <submittedName>
        <fullName evidence="2">17369_t:CDS:1</fullName>
    </submittedName>
</protein>
<gene>
    <name evidence="2" type="ORF">AMORRO_LOCUS6137</name>
</gene>
<feature type="non-terminal residue" evidence="2">
    <location>
        <position position="1"/>
    </location>
</feature>
<keyword evidence="1" id="KW-0472">Membrane</keyword>
<dbReference type="AlphaFoldDB" id="A0A9N9FUP1"/>
<evidence type="ECO:0000313" key="2">
    <source>
        <dbReference type="EMBL" id="CAG8563622.1"/>
    </source>
</evidence>